<dbReference type="InterPro" id="IPR036188">
    <property type="entry name" value="FAD/NAD-bd_sf"/>
</dbReference>
<accession>A0A2R6NKJ7</accession>
<keyword evidence="3" id="KW-1185">Reference proteome</keyword>
<dbReference type="PRINTS" id="PR00891">
    <property type="entry name" value="RABGDIREP"/>
</dbReference>
<dbReference type="Gene3D" id="3.50.50.60">
    <property type="entry name" value="FAD/NAD(P)-binding domain"/>
    <property type="match status" value="1"/>
</dbReference>
<dbReference type="Gene3D" id="3.30.519.10">
    <property type="entry name" value="Guanine Nucleotide Dissociation Inhibitor, domain 2"/>
    <property type="match status" value="1"/>
</dbReference>
<dbReference type="Proteomes" id="UP000186601">
    <property type="component" value="Unassembled WGS sequence"/>
</dbReference>
<dbReference type="Gene3D" id="1.10.405.10">
    <property type="entry name" value="Guanine Nucleotide Dissociation Inhibitor, domain 1"/>
    <property type="match status" value="1"/>
</dbReference>
<dbReference type="GO" id="GO:0007264">
    <property type="term" value="P:small GTPase-mediated signal transduction"/>
    <property type="evidence" value="ECO:0007669"/>
    <property type="project" value="InterPro"/>
</dbReference>
<dbReference type="SUPFAM" id="SSF51905">
    <property type="entry name" value="FAD/NAD(P)-binding domain"/>
    <property type="match status" value="1"/>
</dbReference>
<evidence type="ECO:0000256" key="1">
    <source>
        <dbReference type="ARBA" id="ARBA00005593"/>
    </source>
</evidence>
<dbReference type="GO" id="GO:0005968">
    <property type="term" value="C:Rab-protein geranylgeranyltransferase complex"/>
    <property type="evidence" value="ECO:0007669"/>
    <property type="project" value="TreeGrafter"/>
</dbReference>
<dbReference type="AlphaFoldDB" id="A0A2R6NKJ7"/>
<evidence type="ECO:0000313" key="3">
    <source>
        <dbReference type="Proteomes" id="UP000186601"/>
    </source>
</evidence>
<dbReference type="STRING" id="98765.A0A2R6NKJ7"/>
<comment type="similarity">
    <text evidence="1">Belongs to the Rab GDI family.</text>
</comment>
<proteinExistence type="inferred from homology"/>
<name>A0A2R6NKJ7_9APHY</name>
<evidence type="ECO:0000313" key="2">
    <source>
        <dbReference type="EMBL" id="PSR72899.1"/>
    </source>
</evidence>
<organism evidence="2 3">
    <name type="scientific">Hermanssonia centrifuga</name>
    <dbReference type="NCBI Taxonomy" id="98765"/>
    <lineage>
        <taxon>Eukaryota</taxon>
        <taxon>Fungi</taxon>
        <taxon>Dikarya</taxon>
        <taxon>Basidiomycota</taxon>
        <taxon>Agaricomycotina</taxon>
        <taxon>Agaricomycetes</taxon>
        <taxon>Polyporales</taxon>
        <taxon>Meruliaceae</taxon>
        <taxon>Hermanssonia</taxon>
    </lineage>
</organism>
<dbReference type="Pfam" id="PF00996">
    <property type="entry name" value="GDI"/>
    <property type="match status" value="1"/>
</dbReference>
<dbReference type="InterPro" id="IPR018203">
    <property type="entry name" value="GDP_dissociation_inhibitor"/>
</dbReference>
<dbReference type="GO" id="GO:0016192">
    <property type="term" value="P:vesicle-mediated transport"/>
    <property type="evidence" value="ECO:0007669"/>
    <property type="project" value="TreeGrafter"/>
</dbReference>
<protein>
    <recommendedName>
        <fullName evidence="4">FAD/NAD(P)-binding domain-containing protein</fullName>
    </recommendedName>
</protein>
<comment type="caution">
    <text evidence="2">The sequence shown here is derived from an EMBL/GenBank/DDBJ whole genome shotgun (WGS) entry which is preliminary data.</text>
</comment>
<gene>
    <name evidence="2" type="ORF">PHLCEN_2v11266</name>
</gene>
<dbReference type="PANTHER" id="PTHR11787:SF4">
    <property type="entry name" value="CHM, RAB ESCORT PROTEIN 1"/>
    <property type="match status" value="1"/>
</dbReference>
<dbReference type="GO" id="GO:0005829">
    <property type="term" value="C:cytosol"/>
    <property type="evidence" value="ECO:0007669"/>
    <property type="project" value="TreeGrafter"/>
</dbReference>
<dbReference type="EMBL" id="MLYV02001126">
    <property type="protein sequence ID" value="PSR72899.1"/>
    <property type="molecule type" value="Genomic_DNA"/>
</dbReference>
<sequence length="539" mass="58231">MELDAVVLGTGLSESIVAAALSKAGYKIAHVDINPYYGGDEASLTLDELLQWAKERAESSVDSDSAYLSSQRERFTNISYTGSLPLQSRQYAVSLLPMLVPSAGPTIDSLIASGVSRYGGFKLLEKVALFDSPGVVKPVPGNKEDVFKNKQLSLLGKRRLMRFLMFAGGEFEDKPELQGSEQMPFTDFLKDKFSLKEEAVQAIAYALAFCALASDPTLPALERIRRYLRSSGRYGPSPFLVGHYGGAGEIAQGFCRTAAVAGATYVLGRQVSSIVTAPIAEKTTGKYTLNLEDLSEQLRCDLLISSPDHLPLDLQGDSSITTASTNCSFARCIAVIDRPVSFSTSESLEGSGGEDPASDMPIQDLSVDTALLVFSPSSIPIGSSTVAVNVLITGEGSMSAPRGRWILYITMPLLGDQSGGSHSPEELLRPYLDATLSLTRTSEHPESALPLVTLFYEQSPREGPENNSTEASLMLSTPPHSRYLPEVADSAARNAEVTFWRALEVLKSAGRLPGDKNSEEAVENFWPPLEYVNGEDDEW</sequence>
<dbReference type="PANTHER" id="PTHR11787">
    <property type="entry name" value="RAB GDP-DISSOCIATION INHIBITOR"/>
    <property type="match status" value="1"/>
</dbReference>
<reference evidence="2 3" key="1">
    <citation type="submission" date="2018-02" db="EMBL/GenBank/DDBJ databases">
        <title>Genome sequence of the basidiomycete white-rot fungus Phlebia centrifuga.</title>
        <authorList>
            <person name="Granchi Z."/>
            <person name="Peng M."/>
            <person name="de Vries R.P."/>
            <person name="Hilden K."/>
            <person name="Makela M.R."/>
            <person name="Grigoriev I."/>
            <person name="Riley R."/>
        </authorList>
    </citation>
    <scope>NUCLEOTIDE SEQUENCE [LARGE SCALE GENOMIC DNA]</scope>
    <source>
        <strain evidence="2 3">FBCC195</strain>
    </source>
</reference>
<dbReference type="OrthoDB" id="9446342at2759"/>
<dbReference type="GO" id="GO:0005092">
    <property type="term" value="F:GDP-dissociation inhibitor activity"/>
    <property type="evidence" value="ECO:0007669"/>
    <property type="project" value="InterPro"/>
</dbReference>
<evidence type="ECO:0008006" key="4">
    <source>
        <dbReference type="Google" id="ProtNLM"/>
    </source>
</evidence>
<dbReference type="GO" id="GO:0005634">
    <property type="term" value="C:nucleus"/>
    <property type="evidence" value="ECO:0007669"/>
    <property type="project" value="TreeGrafter"/>
</dbReference>